<name>A0A917UX18_9BACI</name>
<comment type="caution">
    <text evidence="1">The sequence shown here is derived from an EMBL/GenBank/DDBJ whole genome shotgun (WGS) entry which is preliminary data.</text>
</comment>
<dbReference type="RefSeq" id="WP_188632232.1">
    <property type="nucleotide sequence ID" value="NZ_BMNQ01000011.1"/>
</dbReference>
<protein>
    <submittedName>
        <fullName evidence="1">Uncharacterized protein</fullName>
    </submittedName>
</protein>
<evidence type="ECO:0000313" key="1">
    <source>
        <dbReference type="EMBL" id="GGJ91361.1"/>
    </source>
</evidence>
<keyword evidence="2" id="KW-1185">Reference proteome</keyword>
<reference evidence="1" key="2">
    <citation type="submission" date="2020-09" db="EMBL/GenBank/DDBJ databases">
        <authorList>
            <person name="Sun Q."/>
            <person name="Ohkuma M."/>
        </authorList>
    </citation>
    <scope>NUCLEOTIDE SEQUENCE</scope>
    <source>
        <strain evidence="1">JCM 12580</strain>
    </source>
</reference>
<dbReference type="Proteomes" id="UP000658382">
    <property type="component" value="Unassembled WGS sequence"/>
</dbReference>
<organism evidence="1 2">
    <name type="scientific">Lentibacillus kapialis</name>
    <dbReference type="NCBI Taxonomy" id="340214"/>
    <lineage>
        <taxon>Bacteria</taxon>
        <taxon>Bacillati</taxon>
        <taxon>Bacillota</taxon>
        <taxon>Bacilli</taxon>
        <taxon>Bacillales</taxon>
        <taxon>Bacillaceae</taxon>
        <taxon>Lentibacillus</taxon>
    </lineage>
</organism>
<evidence type="ECO:0000313" key="2">
    <source>
        <dbReference type="Proteomes" id="UP000658382"/>
    </source>
</evidence>
<reference evidence="1" key="1">
    <citation type="journal article" date="2014" name="Int. J. Syst. Evol. Microbiol.">
        <title>Complete genome sequence of Corynebacterium casei LMG S-19264T (=DSM 44701T), isolated from a smear-ripened cheese.</title>
        <authorList>
            <consortium name="US DOE Joint Genome Institute (JGI-PGF)"/>
            <person name="Walter F."/>
            <person name="Albersmeier A."/>
            <person name="Kalinowski J."/>
            <person name="Ruckert C."/>
        </authorList>
    </citation>
    <scope>NUCLEOTIDE SEQUENCE</scope>
    <source>
        <strain evidence="1">JCM 12580</strain>
    </source>
</reference>
<sequence length="66" mass="7504">MTITHKQLPIDNAKTSVKKTRIGLIASSIDPNKLPVKETLPVDKSGRVNIDSTHPNYRYWIEDDDE</sequence>
<gene>
    <name evidence="1" type="ORF">GCM10007063_12500</name>
</gene>
<accession>A0A917UX18</accession>
<dbReference type="AlphaFoldDB" id="A0A917UX18"/>
<proteinExistence type="predicted"/>
<dbReference type="EMBL" id="BMNQ01000011">
    <property type="protein sequence ID" value="GGJ91361.1"/>
    <property type="molecule type" value="Genomic_DNA"/>
</dbReference>